<sequence length="375" mass="42802">MFFSIDRLSLIEEINKCNRIIDLKSPSPSITGICFDVSVDNLVLISTNTIISIKTTIKLNEMNLNIKQAGNILIRGKYFLEILKKMDDEIVNISCVENNIVVLSGKKLEFSLNILDYNDYPLIAFRENGDNITVNCNDLKKALNQTIISVNEWKQKIVLSGLNFSLKNGIFYIIGTDGYRVSRKRINYWSPQLEGKFETNIPYRSVLEIIKLLPDVGECKISIMDSYTCIFINNTIFQTTVLEGQFPDVNAVFPTDFNTTIFVDNKKFFKLISRADLPNDDNSIPVVNLVLENEKIFIKSSIHQVGSFEEEFDDFELKGIDDQNISFNSKYLIESLRTFETKMIEINLIDAKKPIVISSTEDDSLSQIILPMFSN</sequence>
<organism evidence="15 16">
    <name type="scientific">Spiroplasma litorale</name>
    <dbReference type="NCBI Taxonomy" id="216942"/>
    <lineage>
        <taxon>Bacteria</taxon>
        <taxon>Bacillati</taxon>
        <taxon>Mycoplasmatota</taxon>
        <taxon>Mollicutes</taxon>
        <taxon>Entomoplasmatales</taxon>
        <taxon>Spiroplasmataceae</taxon>
        <taxon>Spiroplasma</taxon>
    </lineage>
</organism>
<dbReference type="PATRIC" id="fig|216942.3.peg.2"/>
<keyword evidence="5 11" id="KW-0963">Cytoplasm</keyword>
<keyword evidence="9 11" id="KW-0239">DNA-directed DNA polymerase</keyword>
<evidence type="ECO:0000256" key="5">
    <source>
        <dbReference type="ARBA" id="ARBA00022490"/>
    </source>
</evidence>
<comment type="subcellular location">
    <subcellularLocation>
        <location evidence="2 11">Cytoplasm</location>
    </subcellularLocation>
</comment>
<protein>
    <recommendedName>
        <fullName evidence="11">Beta sliding clamp</fullName>
    </recommendedName>
</protein>
<dbReference type="InterPro" id="IPR022634">
    <property type="entry name" value="DNA_polIII_beta_N"/>
</dbReference>
<evidence type="ECO:0000313" key="16">
    <source>
        <dbReference type="Proteomes" id="UP000067476"/>
    </source>
</evidence>
<gene>
    <name evidence="15" type="primary">dnaN</name>
    <name evidence="15" type="ORF">SLITO_v1c00020</name>
</gene>
<dbReference type="GO" id="GO:0008408">
    <property type="term" value="F:3'-5' exonuclease activity"/>
    <property type="evidence" value="ECO:0007669"/>
    <property type="project" value="InterPro"/>
</dbReference>
<dbReference type="Pfam" id="PF02768">
    <property type="entry name" value="DNA_pol3_beta_3"/>
    <property type="match status" value="1"/>
</dbReference>
<evidence type="ECO:0000256" key="11">
    <source>
        <dbReference type="PIRNR" id="PIRNR000804"/>
    </source>
</evidence>
<evidence type="ECO:0000256" key="7">
    <source>
        <dbReference type="ARBA" id="ARBA00022695"/>
    </source>
</evidence>
<dbReference type="GO" id="GO:0009360">
    <property type="term" value="C:DNA polymerase III complex"/>
    <property type="evidence" value="ECO:0007669"/>
    <property type="project" value="InterPro"/>
</dbReference>
<keyword evidence="10" id="KW-0238">DNA-binding</keyword>
<dbReference type="InterPro" id="IPR022637">
    <property type="entry name" value="DNA_polIII_beta_cen"/>
</dbReference>
<evidence type="ECO:0000256" key="8">
    <source>
        <dbReference type="ARBA" id="ARBA00022705"/>
    </source>
</evidence>
<dbReference type="NCBIfam" id="TIGR00663">
    <property type="entry name" value="dnan"/>
    <property type="match status" value="1"/>
</dbReference>
<feature type="domain" description="DNA polymerase III beta sliding clamp central" evidence="13">
    <location>
        <begin position="134"/>
        <end position="248"/>
    </location>
</feature>
<keyword evidence="6 11" id="KW-0808">Transferase</keyword>
<accession>A0A0K1W034</accession>
<dbReference type="InterPro" id="IPR001001">
    <property type="entry name" value="DNA_polIII_beta"/>
</dbReference>
<dbReference type="PANTHER" id="PTHR30478:SF0">
    <property type="entry name" value="BETA SLIDING CLAMP"/>
    <property type="match status" value="1"/>
</dbReference>
<name>A0A0K1W034_9MOLU</name>
<evidence type="ECO:0000256" key="1">
    <source>
        <dbReference type="ARBA" id="ARBA00002266"/>
    </source>
</evidence>
<comment type="subunit">
    <text evidence="4">Forms a ring-shaped head-to-tail homodimer around DNA which binds and tethers DNA polymerases and other proteins to the DNA. The DNA replisome complex has a single clamp-loading complex (3 tau and 1 each of delta, delta', psi and chi subunits) which binds 3 Pol III cores (1 core on the leading strand and 2 on the lagging strand) each with a beta sliding clamp dimer. Additional proteins in the replisome are other copies of gamma, psi and chi, Ssb, DNA helicase and RNA primase.</text>
</comment>
<dbReference type="OrthoDB" id="8421503at2"/>
<evidence type="ECO:0000256" key="4">
    <source>
        <dbReference type="ARBA" id="ARBA00011400"/>
    </source>
</evidence>
<dbReference type="InterPro" id="IPR022635">
    <property type="entry name" value="DNA_polIII_beta_C"/>
</dbReference>
<dbReference type="STRING" id="216942.SLITO_v1c00020"/>
<comment type="function">
    <text evidence="1 11">Confers DNA tethering and processivity to DNA polymerases and other proteins. Acts as a clamp, forming a ring around DNA (a reaction catalyzed by the clamp-loading complex) which diffuses in an ATP-independent manner freely and bidirectionally along dsDNA. Initially characterized for its ability to contact the catalytic subunit of DNA polymerase III (Pol III), a complex, multichain enzyme responsible for most of the replicative synthesis in bacteria; Pol III exhibits 3'-5' exonuclease proofreading activity. The beta chain is required for initiation of replication as well as for processivity of DNA replication.</text>
</comment>
<dbReference type="Gene3D" id="3.70.10.10">
    <property type="match status" value="1"/>
</dbReference>
<dbReference type="PANTHER" id="PTHR30478">
    <property type="entry name" value="DNA POLYMERASE III SUBUNIT BETA"/>
    <property type="match status" value="1"/>
</dbReference>
<dbReference type="Pfam" id="PF02767">
    <property type="entry name" value="DNA_pol3_beta_2"/>
    <property type="match status" value="1"/>
</dbReference>
<keyword evidence="8 11" id="KW-0235">DNA replication</keyword>
<evidence type="ECO:0000259" key="13">
    <source>
        <dbReference type="Pfam" id="PF02767"/>
    </source>
</evidence>
<dbReference type="EMBL" id="CP012357">
    <property type="protein sequence ID" value="AKX33670.1"/>
    <property type="molecule type" value="Genomic_DNA"/>
</dbReference>
<evidence type="ECO:0000256" key="9">
    <source>
        <dbReference type="ARBA" id="ARBA00022932"/>
    </source>
</evidence>
<dbReference type="RefSeq" id="WP_075057772.1">
    <property type="nucleotide sequence ID" value="NZ_CP012357.1"/>
</dbReference>
<evidence type="ECO:0000256" key="2">
    <source>
        <dbReference type="ARBA" id="ARBA00004496"/>
    </source>
</evidence>
<dbReference type="SMART" id="SM00480">
    <property type="entry name" value="POL3Bc"/>
    <property type="match status" value="1"/>
</dbReference>
<feature type="domain" description="DNA polymerase III beta sliding clamp N-terminal" evidence="12">
    <location>
        <begin position="1"/>
        <end position="123"/>
    </location>
</feature>
<keyword evidence="16" id="KW-1185">Reference proteome</keyword>
<proteinExistence type="inferred from homology"/>
<evidence type="ECO:0000256" key="6">
    <source>
        <dbReference type="ARBA" id="ARBA00022679"/>
    </source>
</evidence>
<dbReference type="Pfam" id="PF00712">
    <property type="entry name" value="DNA_pol3_beta"/>
    <property type="match status" value="1"/>
</dbReference>
<dbReference type="Gene3D" id="3.10.150.10">
    <property type="entry name" value="DNA Polymerase III, subunit A, domain 2"/>
    <property type="match status" value="1"/>
</dbReference>
<keyword evidence="7 11" id="KW-0548">Nucleotidyltransferase</keyword>
<dbReference type="AlphaFoldDB" id="A0A0K1W034"/>
<dbReference type="KEGG" id="sll:SLITO_v1c00020"/>
<dbReference type="GO" id="GO:0005737">
    <property type="term" value="C:cytoplasm"/>
    <property type="evidence" value="ECO:0007669"/>
    <property type="project" value="UniProtKB-SubCell"/>
</dbReference>
<dbReference type="PIRSF" id="PIRSF000804">
    <property type="entry name" value="DNA_pol_III_b"/>
    <property type="match status" value="1"/>
</dbReference>
<dbReference type="CDD" id="cd00140">
    <property type="entry name" value="beta_clamp"/>
    <property type="match status" value="1"/>
</dbReference>
<evidence type="ECO:0000313" key="15">
    <source>
        <dbReference type="EMBL" id="AKX33670.1"/>
    </source>
</evidence>
<evidence type="ECO:0000256" key="3">
    <source>
        <dbReference type="ARBA" id="ARBA00010752"/>
    </source>
</evidence>
<dbReference type="InterPro" id="IPR046938">
    <property type="entry name" value="DNA_clamp_sf"/>
</dbReference>
<evidence type="ECO:0000256" key="10">
    <source>
        <dbReference type="ARBA" id="ARBA00023125"/>
    </source>
</evidence>
<dbReference type="GO" id="GO:0003677">
    <property type="term" value="F:DNA binding"/>
    <property type="evidence" value="ECO:0007669"/>
    <property type="project" value="UniProtKB-UniRule"/>
</dbReference>
<dbReference type="GO" id="GO:0006271">
    <property type="term" value="P:DNA strand elongation involved in DNA replication"/>
    <property type="evidence" value="ECO:0007669"/>
    <property type="project" value="TreeGrafter"/>
</dbReference>
<dbReference type="Proteomes" id="UP000067476">
    <property type="component" value="Chromosome"/>
</dbReference>
<evidence type="ECO:0000259" key="12">
    <source>
        <dbReference type="Pfam" id="PF00712"/>
    </source>
</evidence>
<comment type="similarity">
    <text evidence="3 11">Belongs to the beta sliding clamp family.</text>
</comment>
<feature type="domain" description="DNA polymerase III beta sliding clamp C-terminal" evidence="14">
    <location>
        <begin position="252"/>
        <end position="372"/>
    </location>
</feature>
<reference evidence="15 16" key="1">
    <citation type="journal article" date="2015" name="Genome Announc.">
        <title>Complete Genome Sequence of Spiroplasma litorale TN-1T (DSM 21781), a Bacterium Isolated from a Green-Eyed Horsefly (Tabanus nigrovittatus).</title>
        <authorList>
            <person name="Lo W.S."/>
            <person name="Lai Y.C."/>
            <person name="Lien Y.W."/>
            <person name="Wang T.H."/>
            <person name="Kuo C.H."/>
        </authorList>
    </citation>
    <scope>NUCLEOTIDE SEQUENCE [LARGE SCALE GENOMIC DNA]</scope>
    <source>
        <strain evidence="15 16">TN-1</strain>
    </source>
</reference>
<dbReference type="SUPFAM" id="SSF55979">
    <property type="entry name" value="DNA clamp"/>
    <property type="match status" value="3"/>
</dbReference>
<dbReference type="GO" id="GO:0003887">
    <property type="term" value="F:DNA-directed DNA polymerase activity"/>
    <property type="evidence" value="ECO:0007669"/>
    <property type="project" value="UniProtKB-UniRule"/>
</dbReference>
<evidence type="ECO:0000259" key="14">
    <source>
        <dbReference type="Pfam" id="PF02768"/>
    </source>
</evidence>